<gene>
    <name evidence="2" type="ORF">DI551_04340</name>
</gene>
<evidence type="ECO:0000313" key="2">
    <source>
        <dbReference type="EMBL" id="PZQ46925.1"/>
    </source>
</evidence>
<evidence type="ECO:0000256" key="1">
    <source>
        <dbReference type="SAM" id="MobiDB-lite"/>
    </source>
</evidence>
<accession>A0A2W5N841</accession>
<protein>
    <submittedName>
        <fullName evidence="2">Uncharacterized protein</fullName>
    </submittedName>
</protein>
<feature type="region of interest" description="Disordered" evidence="1">
    <location>
        <begin position="116"/>
        <end position="150"/>
    </location>
</feature>
<evidence type="ECO:0000313" key="3">
    <source>
        <dbReference type="Proteomes" id="UP000249417"/>
    </source>
</evidence>
<sequence>MPQDNDDNDNKGTGVGGLVMNALETAWKFSPAGLLHTVGKTTAEHLVEDAKNGDVVKGFWDASVPGMIYNAASELMGSITNPQTDIDLSKGFDSVAARGAAPLPITGITMDQDGTFNFPDAQGAQPLPAKFEKSDKPAVQLYRGPGGGTP</sequence>
<name>A0A2W5N841_9BACT</name>
<dbReference type="EMBL" id="QFQB01000020">
    <property type="protein sequence ID" value="PZQ46925.1"/>
    <property type="molecule type" value="Genomic_DNA"/>
</dbReference>
<dbReference type="Proteomes" id="UP000249417">
    <property type="component" value="Unassembled WGS sequence"/>
</dbReference>
<proteinExistence type="predicted"/>
<organism evidence="2 3">
    <name type="scientific">Micavibrio aeruginosavorus</name>
    <dbReference type="NCBI Taxonomy" id="349221"/>
    <lineage>
        <taxon>Bacteria</taxon>
        <taxon>Pseudomonadati</taxon>
        <taxon>Bdellovibrionota</taxon>
        <taxon>Bdellovibrionia</taxon>
        <taxon>Bdellovibrionales</taxon>
        <taxon>Pseudobdellovibrionaceae</taxon>
        <taxon>Micavibrio</taxon>
    </lineage>
</organism>
<dbReference type="AlphaFoldDB" id="A0A2W5N841"/>
<reference evidence="2 3" key="1">
    <citation type="submission" date="2017-08" db="EMBL/GenBank/DDBJ databases">
        <title>Infants hospitalized years apart are colonized by the same room-sourced microbial strains.</title>
        <authorList>
            <person name="Brooks B."/>
            <person name="Olm M.R."/>
            <person name="Firek B.A."/>
            <person name="Baker R."/>
            <person name="Thomas B.C."/>
            <person name="Morowitz M.J."/>
            <person name="Banfield J.F."/>
        </authorList>
    </citation>
    <scope>NUCLEOTIDE SEQUENCE [LARGE SCALE GENOMIC DNA]</scope>
    <source>
        <strain evidence="2">S2_005_002_R2_29</strain>
    </source>
</reference>
<comment type="caution">
    <text evidence="2">The sequence shown here is derived from an EMBL/GenBank/DDBJ whole genome shotgun (WGS) entry which is preliminary data.</text>
</comment>